<keyword evidence="2" id="KW-1185">Reference proteome</keyword>
<gene>
    <name evidence="1" type="ORF">BO79DRAFT_260818</name>
</gene>
<name>A0ACD1HZC4_9EURO</name>
<protein>
    <submittedName>
        <fullName evidence="1">Uncharacterized protein</fullName>
    </submittedName>
</protein>
<sequence>MLLTNYRNHSHIFDIFTSKIYSNKLVMVAMLTAYSASGSVVEIRRLFINVIGLALIAGGNWPWSYQSQELVAVHLLKNVFAYRTNDGQHIRPKDVMLILRDAGLRALVGRLIRGGVWQFY</sequence>
<proteinExistence type="predicted"/>
<dbReference type="Proteomes" id="UP000249748">
    <property type="component" value="Unassembled WGS sequence"/>
</dbReference>
<evidence type="ECO:0000313" key="2">
    <source>
        <dbReference type="Proteomes" id="UP000249748"/>
    </source>
</evidence>
<accession>A0ACD1HZC4</accession>
<reference evidence="1" key="1">
    <citation type="submission" date="2018-02" db="EMBL/GenBank/DDBJ databases">
        <title>The genomes of Aspergillus section Nigri reveals drivers in fungal speciation.</title>
        <authorList>
            <consortium name="DOE Joint Genome Institute"/>
            <person name="Vesth T.C."/>
            <person name="Nybo J."/>
            <person name="Theobald S."/>
            <person name="Brandl J."/>
            <person name="Frisvad J.C."/>
            <person name="Nielsen K.F."/>
            <person name="Lyhne E.K."/>
            <person name="Kogle M.E."/>
            <person name="Kuo A."/>
            <person name="Riley R."/>
            <person name="Clum A."/>
            <person name="Nolan M."/>
            <person name="Lipzen A."/>
            <person name="Salamov A."/>
            <person name="Henrissat B."/>
            <person name="Wiebenga A."/>
            <person name="De vries R.P."/>
            <person name="Grigoriev I.V."/>
            <person name="Mortensen U.H."/>
            <person name="Andersen M.R."/>
            <person name="Baker S.E."/>
        </authorList>
    </citation>
    <scope>NUCLEOTIDE SEQUENCE</scope>
    <source>
        <strain evidence="1">CBS 115574</strain>
    </source>
</reference>
<dbReference type="EMBL" id="KZ824610">
    <property type="protein sequence ID" value="RAK82836.1"/>
    <property type="molecule type" value="Genomic_DNA"/>
</dbReference>
<evidence type="ECO:0000313" key="1">
    <source>
        <dbReference type="EMBL" id="RAK82836.1"/>
    </source>
</evidence>
<organism evidence="1 2">
    <name type="scientific">Aspergillus costaricaensis CBS 115574</name>
    <dbReference type="NCBI Taxonomy" id="1448317"/>
    <lineage>
        <taxon>Eukaryota</taxon>
        <taxon>Fungi</taxon>
        <taxon>Dikarya</taxon>
        <taxon>Ascomycota</taxon>
        <taxon>Pezizomycotina</taxon>
        <taxon>Eurotiomycetes</taxon>
        <taxon>Eurotiomycetidae</taxon>
        <taxon>Eurotiales</taxon>
        <taxon>Aspergillaceae</taxon>
        <taxon>Aspergillus</taxon>
        <taxon>Aspergillus subgen. Circumdati</taxon>
    </lineage>
</organism>